<keyword evidence="7" id="KW-1185">Reference proteome</keyword>
<accession>A0ABU6WB94</accession>
<keyword evidence="2 4" id="KW-0863">Zinc-finger</keyword>
<evidence type="ECO:0000259" key="5">
    <source>
        <dbReference type="PROSITE" id="PS50966"/>
    </source>
</evidence>
<evidence type="ECO:0000256" key="4">
    <source>
        <dbReference type="PROSITE-ProRule" id="PRU00325"/>
    </source>
</evidence>
<evidence type="ECO:0000313" key="7">
    <source>
        <dbReference type="Proteomes" id="UP001341840"/>
    </source>
</evidence>
<dbReference type="EMBL" id="JASCZI010181363">
    <property type="protein sequence ID" value="MED6182559.1"/>
    <property type="molecule type" value="Genomic_DNA"/>
</dbReference>
<organism evidence="6 7">
    <name type="scientific">Stylosanthes scabra</name>
    <dbReference type="NCBI Taxonomy" id="79078"/>
    <lineage>
        <taxon>Eukaryota</taxon>
        <taxon>Viridiplantae</taxon>
        <taxon>Streptophyta</taxon>
        <taxon>Embryophyta</taxon>
        <taxon>Tracheophyta</taxon>
        <taxon>Spermatophyta</taxon>
        <taxon>Magnoliopsida</taxon>
        <taxon>eudicotyledons</taxon>
        <taxon>Gunneridae</taxon>
        <taxon>Pentapetalae</taxon>
        <taxon>rosids</taxon>
        <taxon>fabids</taxon>
        <taxon>Fabales</taxon>
        <taxon>Fabaceae</taxon>
        <taxon>Papilionoideae</taxon>
        <taxon>50 kb inversion clade</taxon>
        <taxon>dalbergioids sensu lato</taxon>
        <taxon>Dalbergieae</taxon>
        <taxon>Pterocarpus clade</taxon>
        <taxon>Stylosanthes</taxon>
    </lineage>
</organism>
<gene>
    <name evidence="6" type="ORF">PIB30_029553</name>
</gene>
<evidence type="ECO:0000256" key="3">
    <source>
        <dbReference type="ARBA" id="ARBA00022833"/>
    </source>
</evidence>
<evidence type="ECO:0000313" key="6">
    <source>
        <dbReference type="EMBL" id="MED6182559.1"/>
    </source>
</evidence>
<evidence type="ECO:0000256" key="1">
    <source>
        <dbReference type="ARBA" id="ARBA00022723"/>
    </source>
</evidence>
<evidence type="ECO:0000256" key="2">
    <source>
        <dbReference type="ARBA" id="ARBA00022771"/>
    </source>
</evidence>
<reference evidence="6 7" key="1">
    <citation type="journal article" date="2023" name="Plants (Basel)">
        <title>Bridging the Gap: Combining Genomics and Transcriptomics Approaches to Understand Stylosanthes scabra, an Orphan Legume from the Brazilian Caatinga.</title>
        <authorList>
            <person name="Ferreira-Neto J.R.C."/>
            <person name="da Silva M.D."/>
            <person name="Binneck E."/>
            <person name="de Melo N.F."/>
            <person name="da Silva R.H."/>
            <person name="de Melo A.L.T.M."/>
            <person name="Pandolfi V."/>
            <person name="Bustamante F.O."/>
            <person name="Brasileiro-Vidal A.C."/>
            <person name="Benko-Iseppon A.M."/>
        </authorList>
    </citation>
    <scope>NUCLEOTIDE SEQUENCE [LARGE SCALE GENOMIC DNA]</scope>
    <source>
        <tissue evidence="6">Leaves</tissue>
    </source>
</reference>
<dbReference type="Proteomes" id="UP001341840">
    <property type="component" value="Unassembled WGS sequence"/>
</dbReference>
<sequence length="103" mass="11790">MEKNIKDSRCFAVTQFDRHSSEFEVTQISPTGGFSLGNYHVSLINMTCDCGYFQALHYPCMHAAACCAHSRLDWGAYVHDVYRMSEVFDVYRLHFAPPIPEGY</sequence>
<dbReference type="InterPro" id="IPR006564">
    <property type="entry name" value="Znf_PMZ"/>
</dbReference>
<name>A0ABU6WB94_9FABA</name>
<protein>
    <recommendedName>
        <fullName evidence="5">SWIM-type domain-containing protein</fullName>
    </recommendedName>
</protein>
<keyword evidence="3" id="KW-0862">Zinc</keyword>
<dbReference type="InterPro" id="IPR007527">
    <property type="entry name" value="Znf_SWIM"/>
</dbReference>
<dbReference type="PROSITE" id="PS50966">
    <property type="entry name" value="ZF_SWIM"/>
    <property type="match status" value="1"/>
</dbReference>
<dbReference type="SMART" id="SM00575">
    <property type="entry name" value="ZnF_PMZ"/>
    <property type="match status" value="1"/>
</dbReference>
<comment type="caution">
    <text evidence="6">The sequence shown here is derived from an EMBL/GenBank/DDBJ whole genome shotgun (WGS) entry which is preliminary data.</text>
</comment>
<proteinExistence type="predicted"/>
<feature type="domain" description="SWIM-type" evidence="5">
    <location>
        <begin position="39"/>
        <end position="71"/>
    </location>
</feature>
<keyword evidence="1" id="KW-0479">Metal-binding</keyword>